<protein>
    <recommendedName>
        <fullName evidence="5">Cell division protein FtsA</fullName>
    </recommendedName>
</protein>
<dbReference type="Gene3D" id="3.30.420.40">
    <property type="match status" value="1"/>
</dbReference>
<dbReference type="HOGENOM" id="CLU_037850_3_2_5"/>
<dbReference type="InterPro" id="IPR043129">
    <property type="entry name" value="ATPase_NBD"/>
</dbReference>
<keyword evidence="1" id="KW-1003">Cell membrane</keyword>
<reference evidence="8" key="1">
    <citation type="journal article" date="2011" name="J. Bacteriol.">
        <title>Genome sequences of eight morphologically diverse alphaproteobacteria.</title>
        <authorList>
            <consortium name="US DOE Joint Genome Institute"/>
            <person name="Brown P.J."/>
            <person name="Kysela D.T."/>
            <person name="Buechlein A."/>
            <person name="Hemmerich C."/>
            <person name="Brun Y.V."/>
        </authorList>
    </citation>
    <scope>NUCLEOTIDE SEQUENCE [LARGE SCALE GENOMIC DNA]</scope>
    <source>
        <strain evidence="8">ATCC 17100 / ATH 3.1.1 / DSM 162 / LMG 4299</strain>
    </source>
</reference>
<organism evidence="7 8">
    <name type="scientific">Rhodomicrobium vannielii (strain ATCC 17100 / DSM 162 / LMG 4299 / NCIMB 10020 / ATH 3.1.1)</name>
    <dbReference type="NCBI Taxonomy" id="648757"/>
    <lineage>
        <taxon>Bacteria</taxon>
        <taxon>Pseudomonadati</taxon>
        <taxon>Pseudomonadota</taxon>
        <taxon>Alphaproteobacteria</taxon>
        <taxon>Hyphomicrobiales</taxon>
        <taxon>Hyphomicrobiaceae</taxon>
        <taxon>Rhodomicrobium</taxon>
    </lineage>
</organism>
<dbReference type="AlphaFoldDB" id="E3I235"/>
<dbReference type="GO" id="GO:0051301">
    <property type="term" value="P:cell division"/>
    <property type="evidence" value="ECO:0007669"/>
    <property type="project" value="UniProtKB-KW"/>
</dbReference>
<evidence type="ECO:0000259" key="6">
    <source>
        <dbReference type="SMART" id="SM00842"/>
    </source>
</evidence>
<dbReference type="PIRSF" id="PIRSF003101">
    <property type="entry name" value="FtsA"/>
    <property type="match status" value="1"/>
</dbReference>
<dbReference type="SUPFAM" id="SSF53067">
    <property type="entry name" value="Actin-like ATPase domain"/>
    <property type="match status" value="2"/>
</dbReference>
<dbReference type="RefSeq" id="WP_013419719.1">
    <property type="nucleotide sequence ID" value="NC_014664.1"/>
</dbReference>
<accession>E3I235</accession>
<dbReference type="PANTHER" id="PTHR32432">
    <property type="entry name" value="CELL DIVISION PROTEIN FTSA-RELATED"/>
    <property type="match status" value="1"/>
</dbReference>
<dbReference type="InterPro" id="IPR020823">
    <property type="entry name" value="Cell_div_FtsA"/>
</dbReference>
<dbReference type="GO" id="GO:0009898">
    <property type="term" value="C:cytoplasmic side of plasma membrane"/>
    <property type="evidence" value="ECO:0007669"/>
    <property type="project" value="TreeGrafter"/>
</dbReference>
<feature type="domain" description="SHS2" evidence="6">
    <location>
        <begin position="25"/>
        <end position="213"/>
    </location>
</feature>
<evidence type="ECO:0000256" key="3">
    <source>
        <dbReference type="ARBA" id="ARBA00023136"/>
    </source>
</evidence>
<comment type="function">
    <text evidence="5">Cell division protein that is involved in the assembly of the Z ring. May serve as a membrane anchor for the Z ring.</text>
</comment>
<dbReference type="OrthoDB" id="9810567at2"/>
<keyword evidence="3" id="KW-0472">Membrane</keyword>
<evidence type="ECO:0000256" key="5">
    <source>
        <dbReference type="PIRNR" id="PIRNR003101"/>
    </source>
</evidence>
<keyword evidence="2 5" id="KW-0132">Cell division</keyword>
<dbReference type="SMART" id="SM00842">
    <property type="entry name" value="FtsA"/>
    <property type="match status" value="1"/>
</dbReference>
<keyword evidence="4 5" id="KW-0131">Cell cycle</keyword>
<gene>
    <name evidence="7" type="ordered locus">Rvan_2111</name>
</gene>
<sequence>MTDERRQASRGPSRLWPFKGRDDIITVVDLGAQKVACAVVLLSSPRFGFDVGSRNIRVIGSSVVRSSGITGGRIANLAAIETSIRRAVGQAETQAGVTVEDVLVTGQFAGLIAEVFEAKLGHAGLGREDVEAISAAADEHCARTQRKLLHLFTSSGEAGAEAALAGHAPWAETDVIAISMPIRVQRQLETSFGKSLLNVRSVLAGPLASAMSVTNALERMSGVLVIDMGAQATGVALFHHGVPMVLECLNFGGQTVSEEIAQAFSLRKFEAERLKVRYGSVYDNLQADIDLPVQNGDTGEPVSKFSLNRIIRSRASEHLKAVNERLKGAGYSVPNGGAVLTGGGSLLPGIRELASHLFAAEVRTARPMTLNGLNAGNVLSALVGGCLYASRHQSAGEMPYAPELPSQDSSYASRIGQWLRTSFL</sequence>
<evidence type="ECO:0000313" key="8">
    <source>
        <dbReference type="Proteomes" id="UP000001399"/>
    </source>
</evidence>
<evidence type="ECO:0000256" key="2">
    <source>
        <dbReference type="ARBA" id="ARBA00022618"/>
    </source>
</evidence>
<comment type="subunit">
    <text evidence="5">Interacts with FtsZ.</text>
</comment>
<name>E3I235_RHOVT</name>
<dbReference type="InterPro" id="IPR050696">
    <property type="entry name" value="FtsA/MreB"/>
</dbReference>
<proteinExistence type="inferred from homology"/>
<dbReference type="KEGG" id="rva:Rvan_2111"/>
<evidence type="ECO:0000256" key="4">
    <source>
        <dbReference type="ARBA" id="ARBA00023306"/>
    </source>
</evidence>
<dbReference type="STRING" id="648757.Rvan_2111"/>
<evidence type="ECO:0000313" key="7">
    <source>
        <dbReference type="EMBL" id="ADP71336.1"/>
    </source>
</evidence>
<evidence type="ECO:0000256" key="1">
    <source>
        <dbReference type="ARBA" id="ARBA00022475"/>
    </source>
</evidence>
<dbReference type="PANTHER" id="PTHR32432:SF4">
    <property type="entry name" value="CELL DIVISION PROTEIN FTSA"/>
    <property type="match status" value="1"/>
</dbReference>
<dbReference type="eggNOG" id="COG0849">
    <property type="taxonomic scope" value="Bacteria"/>
</dbReference>
<dbReference type="Pfam" id="PF14450">
    <property type="entry name" value="FtsA"/>
    <property type="match status" value="1"/>
</dbReference>
<dbReference type="EMBL" id="CP002292">
    <property type="protein sequence ID" value="ADP71336.1"/>
    <property type="molecule type" value="Genomic_DNA"/>
</dbReference>
<dbReference type="Proteomes" id="UP000001399">
    <property type="component" value="Chromosome"/>
</dbReference>
<dbReference type="InterPro" id="IPR003494">
    <property type="entry name" value="SHS2_FtsA"/>
</dbReference>
<keyword evidence="8" id="KW-1185">Reference proteome</keyword>
<comment type="similarity">
    <text evidence="5">Belongs to the FtsA/MreB family.</text>
</comment>
<dbReference type="GO" id="GO:0032153">
    <property type="term" value="C:cell division site"/>
    <property type="evidence" value="ECO:0007669"/>
    <property type="project" value="TreeGrafter"/>
</dbReference>